<dbReference type="InterPro" id="IPR043504">
    <property type="entry name" value="Peptidase_S1_PA_chymotrypsin"/>
</dbReference>
<dbReference type="PROSITE" id="PS00134">
    <property type="entry name" value="TRYPSIN_HIS"/>
    <property type="match status" value="1"/>
</dbReference>
<reference evidence="8 9" key="1">
    <citation type="journal article" date="2013" name="ISME J.">
        <title>By their genes ye shall know them: genomic signatures of predatory bacteria.</title>
        <authorList>
            <person name="Pasternak Z."/>
            <person name="Pietrokovski S."/>
            <person name="Rotem O."/>
            <person name="Gophna U."/>
            <person name="Lurie-Weinberger M.N."/>
            <person name="Jurkevitch E."/>
        </authorList>
    </citation>
    <scope>NUCLEOTIDE SEQUENCE [LARGE SCALE GENOMIC DNA]</scope>
    <source>
        <strain evidence="8 9">JSS</strain>
    </source>
</reference>
<dbReference type="CDD" id="cd00190">
    <property type="entry name" value="Tryp_SPc"/>
    <property type="match status" value="1"/>
</dbReference>
<evidence type="ECO:0000256" key="5">
    <source>
        <dbReference type="RuleBase" id="RU363034"/>
    </source>
</evidence>
<dbReference type="GO" id="GO:0006508">
    <property type="term" value="P:proteolysis"/>
    <property type="evidence" value="ECO:0007669"/>
    <property type="project" value="UniProtKB-KW"/>
</dbReference>
<dbReference type="InterPro" id="IPR009003">
    <property type="entry name" value="Peptidase_S1_PA"/>
</dbReference>
<dbReference type="MEROPS" id="S01.035"/>
<dbReference type="Gene3D" id="2.40.10.10">
    <property type="entry name" value="Trypsin-like serine proteases"/>
    <property type="match status" value="1"/>
</dbReference>
<feature type="chain" id="PRO_5004060245" description="Peptidase S1 domain-containing protein" evidence="6">
    <location>
        <begin position="45"/>
        <end position="281"/>
    </location>
</feature>
<keyword evidence="6" id="KW-0732">Signal</keyword>
<dbReference type="SUPFAM" id="SSF50494">
    <property type="entry name" value="Trypsin-like serine proteases"/>
    <property type="match status" value="1"/>
</dbReference>
<dbReference type="EMBL" id="CP003537">
    <property type="protein sequence ID" value="AGH96601.1"/>
    <property type="molecule type" value="Genomic_DNA"/>
</dbReference>
<evidence type="ECO:0000256" key="4">
    <source>
        <dbReference type="ARBA" id="ARBA00023157"/>
    </source>
</evidence>
<dbReference type="Proteomes" id="UP000012040">
    <property type="component" value="Chromosome"/>
</dbReference>
<dbReference type="InterPro" id="IPR018114">
    <property type="entry name" value="TRYPSIN_HIS"/>
</dbReference>
<dbReference type="eggNOG" id="COG5640">
    <property type="taxonomic scope" value="Bacteria"/>
</dbReference>
<evidence type="ECO:0000259" key="7">
    <source>
        <dbReference type="PROSITE" id="PS50240"/>
    </source>
</evidence>
<dbReference type="Pfam" id="PF00089">
    <property type="entry name" value="Trypsin"/>
    <property type="match status" value="1"/>
</dbReference>
<dbReference type="KEGG" id="bex:A11Q_2385"/>
<evidence type="ECO:0000313" key="8">
    <source>
        <dbReference type="EMBL" id="AGH96601.1"/>
    </source>
</evidence>
<dbReference type="PROSITE" id="PS00135">
    <property type="entry name" value="TRYPSIN_SER"/>
    <property type="match status" value="1"/>
</dbReference>
<dbReference type="InterPro" id="IPR001314">
    <property type="entry name" value="Peptidase_S1A"/>
</dbReference>
<proteinExistence type="predicted"/>
<dbReference type="InterPro" id="IPR033116">
    <property type="entry name" value="TRYPSIN_SER"/>
</dbReference>
<dbReference type="PATRIC" id="fig|1184267.3.peg.2418"/>
<dbReference type="FunFam" id="2.40.10.10:FF:000077">
    <property type="entry name" value="Predicted protein"/>
    <property type="match status" value="1"/>
</dbReference>
<keyword evidence="9" id="KW-1185">Reference proteome</keyword>
<accession>M4VEY6</accession>
<keyword evidence="1 5" id="KW-0645">Protease</keyword>
<dbReference type="AlphaFoldDB" id="M4VEY6"/>
<evidence type="ECO:0000256" key="2">
    <source>
        <dbReference type="ARBA" id="ARBA00022801"/>
    </source>
</evidence>
<sequence>MFCNRSNVKYKNQYKTNQVQRGTRMSQKLLAIIMTATLSIAAHADFNQQVVGGVVAERGEFPFQVSLQRTNGSHFCGGSLIKPNWVLTAAHCVGNSNMQVVAGLHDQKDRTGTETFSVKRIIPHPKYNRSTLAYDFALIELNGESTFRTADLNHSEIEIPEIGQDPINVITSGWGTTKEGAYTLPDLLQKVEVPLVSAKECNASASYNGRITDSMICAGLPQGGKDACQGDSGGPLFTKSASGDFSLVGVVSWGAGCARPNKFGVYSKVNAVIDWIATETQ</sequence>
<gene>
    <name evidence="8" type="ORF">A11Q_2385</name>
</gene>
<name>M4VEY6_9BACT</name>
<dbReference type="STRING" id="1184267.A11Q_2385"/>
<dbReference type="InterPro" id="IPR001254">
    <property type="entry name" value="Trypsin_dom"/>
</dbReference>
<dbReference type="PRINTS" id="PR00722">
    <property type="entry name" value="CHYMOTRYPSIN"/>
</dbReference>
<evidence type="ECO:0000313" key="9">
    <source>
        <dbReference type="Proteomes" id="UP000012040"/>
    </source>
</evidence>
<keyword evidence="3 5" id="KW-0720">Serine protease</keyword>
<dbReference type="PANTHER" id="PTHR24252:SF7">
    <property type="entry name" value="HYALIN"/>
    <property type="match status" value="1"/>
</dbReference>
<keyword evidence="2 5" id="KW-0378">Hydrolase</keyword>
<dbReference type="SMART" id="SM00020">
    <property type="entry name" value="Tryp_SPc"/>
    <property type="match status" value="1"/>
</dbReference>
<evidence type="ECO:0000256" key="1">
    <source>
        <dbReference type="ARBA" id="ARBA00022670"/>
    </source>
</evidence>
<dbReference type="PANTHER" id="PTHR24252">
    <property type="entry name" value="ACROSIN-RELATED"/>
    <property type="match status" value="1"/>
</dbReference>
<dbReference type="GO" id="GO:0004252">
    <property type="term" value="F:serine-type endopeptidase activity"/>
    <property type="evidence" value="ECO:0007669"/>
    <property type="project" value="InterPro"/>
</dbReference>
<evidence type="ECO:0000256" key="6">
    <source>
        <dbReference type="SAM" id="SignalP"/>
    </source>
</evidence>
<dbReference type="PROSITE" id="PS50240">
    <property type="entry name" value="TRYPSIN_DOM"/>
    <property type="match status" value="1"/>
</dbReference>
<protein>
    <recommendedName>
        <fullName evidence="7">Peptidase S1 domain-containing protein</fullName>
    </recommendedName>
</protein>
<feature type="signal peptide" evidence="6">
    <location>
        <begin position="1"/>
        <end position="44"/>
    </location>
</feature>
<feature type="domain" description="Peptidase S1" evidence="7">
    <location>
        <begin position="50"/>
        <end position="281"/>
    </location>
</feature>
<dbReference type="HOGENOM" id="CLU_006842_0_4_7"/>
<keyword evidence="4" id="KW-1015">Disulfide bond</keyword>
<organism evidence="8 9">
    <name type="scientific">Pseudobdellovibrio exovorus JSS</name>
    <dbReference type="NCBI Taxonomy" id="1184267"/>
    <lineage>
        <taxon>Bacteria</taxon>
        <taxon>Pseudomonadati</taxon>
        <taxon>Bdellovibrionota</taxon>
        <taxon>Bdellovibrionia</taxon>
        <taxon>Bdellovibrionales</taxon>
        <taxon>Pseudobdellovibrionaceae</taxon>
        <taxon>Pseudobdellovibrio</taxon>
    </lineage>
</organism>
<evidence type="ECO:0000256" key="3">
    <source>
        <dbReference type="ARBA" id="ARBA00022825"/>
    </source>
</evidence>